<dbReference type="OrthoDB" id="272875at2"/>
<feature type="DNA-binding region" description="OmpR/PhoB-type" evidence="7">
    <location>
        <begin position="123"/>
        <end position="217"/>
    </location>
</feature>
<keyword evidence="1 6" id="KW-0597">Phosphoprotein</keyword>
<sequence>MRVLVVEDEAGLRDAVSTSLREEHYAVDEASDGKIGLIKAKQWNYDAIVLDLMLPNIDGWEFLQELRKSHETPVLILTARDGVEDRVKGLDLGADDYLCKPFSLAELSARIRALIRRANGQATTEIVIGRVTIDTAKRTVLKEGQMVDLTAREYTLIELLALNQGSLVSRSMVYDHVFDENEDSLSNLVDVHIYNIRKKLGKDFVTTRRGHGYIVETPRSS</sequence>
<dbReference type="Gene3D" id="6.10.250.690">
    <property type="match status" value="1"/>
</dbReference>
<evidence type="ECO:0000256" key="1">
    <source>
        <dbReference type="ARBA" id="ARBA00022553"/>
    </source>
</evidence>
<accession>A0A517NY03</accession>
<evidence type="ECO:0000256" key="5">
    <source>
        <dbReference type="ARBA" id="ARBA00023163"/>
    </source>
</evidence>
<proteinExistence type="predicted"/>
<dbReference type="SMART" id="SM00862">
    <property type="entry name" value="Trans_reg_C"/>
    <property type="match status" value="1"/>
</dbReference>
<dbReference type="InterPro" id="IPR011006">
    <property type="entry name" value="CheY-like_superfamily"/>
</dbReference>
<dbReference type="PANTHER" id="PTHR48111:SF1">
    <property type="entry name" value="TWO-COMPONENT RESPONSE REGULATOR ORR33"/>
    <property type="match status" value="1"/>
</dbReference>
<evidence type="ECO:0000256" key="4">
    <source>
        <dbReference type="ARBA" id="ARBA00023125"/>
    </source>
</evidence>
<feature type="domain" description="Response regulatory" evidence="8">
    <location>
        <begin position="2"/>
        <end position="115"/>
    </location>
</feature>
<feature type="domain" description="OmpR/PhoB-type" evidence="9">
    <location>
        <begin position="123"/>
        <end position="217"/>
    </location>
</feature>
<dbReference type="Gene3D" id="3.40.50.2300">
    <property type="match status" value="1"/>
</dbReference>
<dbReference type="GO" id="GO:0032993">
    <property type="term" value="C:protein-DNA complex"/>
    <property type="evidence" value="ECO:0007669"/>
    <property type="project" value="TreeGrafter"/>
</dbReference>
<dbReference type="InterPro" id="IPR039420">
    <property type="entry name" value="WalR-like"/>
</dbReference>
<evidence type="ECO:0000313" key="11">
    <source>
        <dbReference type="Proteomes" id="UP000319817"/>
    </source>
</evidence>
<keyword evidence="11" id="KW-1185">Reference proteome</keyword>
<evidence type="ECO:0000259" key="9">
    <source>
        <dbReference type="PROSITE" id="PS51755"/>
    </source>
</evidence>
<dbReference type="PANTHER" id="PTHR48111">
    <property type="entry name" value="REGULATOR OF RPOS"/>
    <property type="match status" value="1"/>
</dbReference>
<keyword evidence="3" id="KW-0805">Transcription regulation</keyword>
<gene>
    <name evidence="10" type="primary">qseB</name>
    <name evidence="10" type="ORF">K239x_39820</name>
</gene>
<dbReference type="Gene3D" id="1.10.10.10">
    <property type="entry name" value="Winged helix-like DNA-binding domain superfamily/Winged helix DNA-binding domain"/>
    <property type="match status" value="1"/>
</dbReference>
<dbReference type="SMART" id="SM00448">
    <property type="entry name" value="REC"/>
    <property type="match status" value="1"/>
</dbReference>
<dbReference type="GO" id="GO:0000156">
    <property type="term" value="F:phosphorelay response regulator activity"/>
    <property type="evidence" value="ECO:0007669"/>
    <property type="project" value="TreeGrafter"/>
</dbReference>
<dbReference type="GO" id="GO:0005829">
    <property type="term" value="C:cytosol"/>
    <property type="evidence" value="ECO:0007669"/>
    <property type="project" value="TreeGrafter"/>
</dbReference>
<dbReference type="EMBL" id="CP036526">
    <property type="protein sequence ID" value="QDT11980.1"/>
    <property type="molecule type" value="Genomic_DNA"/>
</dbReference>
<feature type="modified residue" description="4-aspartylphosphate" evidence="6">
    <location>
        <position position="51"/>
    </location>
</feature>
<evidence type="ECO:0000256" key="2">
    <source>
        <dbReference type="ARBA" id="ARBA00023012"/>
    </source>
</evidence>
<dbReference type="FunFam" id="3.40.50.2300:FF:000001">
    <property type="entry name" value="DNA-binding response regulator PhoB"/>
    <property type="match status" value="1"/>
</dbReference>
<dbReference type="GO" id="GO:0006355">
    <property type="term" value="P:regulation of DNA-templated transcription"/>
    <property type="evidence" value="ECO:0007669"/>
    <property type="project" value="InterPro"/>
</dbReference>
<keyword evidence="4 7" id="KW-0238">DNA-binding</keyword>
<dbReference type="PROSITE" id="PS50110">
    <property type="entry name" value="RESPONSE_REGULATORY"/>
    <property type="match status" value="1"/>
</dbReference>
<evidence type="ECO:0000256" key="7">
    <source>
        <dbReference type="PROSITE-ProRule" id="PRU01091"/>
    </source>
</evidence>
<evidence type="ECO:0000313" key="10">
    <source>
        <dbReference type="EMBL" id="QDT11980.1"/>
    </source>
</evidence>
<organism evidence="10 11">
    <name type="scientific">Stieleria marina</name>
    <dbReference type="NCBI Taxonomy" id="1930275"/>
    <lineage>
        <taxon>Bacteria</taxon>
        <taxon>Pseudomonadati</taxon>
        <taxon>Planctomycetota</taxon>
        <taxon>Planctomycetia</taxon>
        <taxon>Pirellulales</taxon>
        <taxon>Pirellulaceae</taxon>
        <taxon>Stieleria</taxon>
    </lineage>
</organism>
<dbReference type="Pfam" id="PF00486">
    <property type="entry name" value="Trans_reg_C"/>
    <property type="match status" value="1"/>
</dbReference>
<dbReference type="Pfam" id="PF00072">
    <property type="entry name" value="Response_reg"/>
    <property type="match status" value="1"/>
</dbReference>
<dbReference type="InterPro" id="IPR001789">
    <property type="entry name" value="Sig_transdc_resp-reg_receiver"/>
</dbReference>
<dbReference type="CDD" id="cd00383">
    <property type="entry name" value="trans_reg_C"/>
    <property type="match status" value="1"/>
</dbReference>
<reference evidence="10 11" key="1">
    <citation type="submission" date="2019-02" db="EMBL/GenBank/DDBJ databases">
        <title>Deep-cultivation of Planctomycetes and their phenomic and genomic characterization uncovers novel biology.</title>
        <authorList>
            <person name="Wiegand S."/>
            <person name="Jogler M."/>
            <person name="Boedeker C."/>
            <person name="Pinto D."/>
            <person name="Vollmers J."/>
            <person name="Rivas-Marin E."/>
            <person name="Kohn T."/>
            <person name="Peeters S.H."/>
            <person name="Heuer A."/>
            <person name="Rast P."/>
            <person name="Oberbeckmann S."/>
            <person name="Bunk B."/>
            <person name="Jeske O."/>
            <person name="Meyerdierks A."/>
            <person name="Storesund J.E."/>
            <person name="Kallscheuer N."/>
            <person name="Luecker S."/>
            <person name="Lage O.M."/>
            <person name="Pohl T."/>
            <person name="Merkel B.J."/>
            <person name="Hornburger P."/>
            <person name="Mueller R.-W."/>
            <person name="Bruemmer F."/>
            <person name="Labrenz M."/>
            <person name="Spormann A.M."/>
            <person name="Op den Camp H."/>
            <person name="Overmann J."/>
            <person name="Amann R."/>
            <person name="Jetten M.S.M."/>
            <person name="Mascher T."/>
            <person name="Medema M.H."/>
            <person name="Devos D.P."/>
            <person name="Kaster A.-K."/>
            <person name="Ovreas L."/>
            <person name="Rohde M."/>
            <person name="Galperin M.Y."/>
            <person name="Jogler C."/>
        </authorList>
    </citation>
    <scope>NUCLEOTIDE SEQUENCE [LARGE SCALE GENOMIC DNA]</scope>
    <source>
        <strain evidence="10 11">K23_9</strain>
    </source>
</reference>
<evidence type="ECO:0000256" key="6">
    <source>
        <dbReference type="PROSITE-ProRule" id="PRU00169"/>
    </source>
</evidence>
<dbReference type="Proteomes" id="UP000319817">
    <property type="component" value="Chromosome"/>
</dbReference>
<evidence type="ECO:0000259" key="8">
    <source>
        <dbReference type="PROSITE" id="PS50110"/>
    </source>
</evidence>
<protein>
    <submittedName>
        <fullName evidence="10">Transcriptional regulatory protein QseB</fullName>
    </submittedName>
</protein>
<keyword evidence="2" id="KW-0902">Two-component regulatory system</keyword>
<dbReference type="PROSITE" id="PS51755">
    <property type="entry name" value="OMPR_PHOB"/>
    <property type="match status" value="1"/>
</dbReference>
<dbReference type="SUPFAM" id="SSF52172">
    <property type="entry name" value="CheY-like"/>
    <property type="match status" value="1"/>
</dbReference>
<evidence type="ECO:0000256" key="3">
    <source>
        <dbReference type="ARBA" id="ARBA00023015"/>
    </source>
</evidence>
<dbReference type="GO" id="GO:0000976">
    <property type="term" value="F:transcription cis-regulatory region binding"/>
    <property type="evidence" value="ECO:0007669"/>
    <property type="project" value="TreeGrafter"/>
</dbReference>
<dbReference type="InterPro" id="IPR001867">
    <property type="entry name" value="OmpR/PhoB-type_DNA-bd"/>
</dbReference>
<keyword evidence="5" id="KW-0804">Transcription</keyword>
<name>A0A517NY03_9BACT</name>
<dbReference type="AlphaFoldDB" id="A0A517NY03"/>
<dbReference type="InterPro" id="IPR036388">
    <property type="entry name" value="WH-like_DNA-bd_sf"/>
</dbReference>